<evidence type="ECO:0000259" key="1">
    <source>
        <dbReference type="Pfam" id="PF13456"/>
    </source>
</evidence>
<proteinExistence type="predicted"/>
<dbReference type="InterPro" id="IPR012337">
    <property type="entry name" value="RNaseH-like_sf"/>
</dbReference>
<dbReference type="InterPro" id="IPR002156">
    <property type="entry name" value="RNaseH_domain"/>
</dbReference>
<dbReference type="Gene3D" id="3.30.420.10">
    <property type="entry name" value="Ribonuclease H-like superfamily/Ribonuclease H"/>
    <property type="match status" value="1"/>
</dbReference>
<dbReference type="InterPro" id="IPR041588">
    <property type="entry name" value="Integrase_H2C2"/>
</dbReference>
<dbReference type="GO" id="GO:0004523">
    <property type="term" value="F:RNA-DNA hybrid ribonuclease activity"/>
    <property type="evidence" value="ECO:0007669"/>
    <property type="project" value="InterPro"/>
</dbReference>
<feature type="domain" description="Integrase zinc-binding" evidence="2">
    <location>
        <begin position="200"/>
        <end position="245"/>
    </location>
</feature>
<gene>
    <name evidence="3" type="ORF">Tci_509627</name>
</gene>
<comment type="caution">
    <text evidence="3">The sequence shown here is derived from an EMBL/GenBank/DDBJ whole genome shotgun (WGS) entry which is preliminary data.</text>
</comment>
<dbReference type="Pfam" id="PF13456">
    <property type="entry name" value="RVT_3"/>
    <property type="match status" value="1"/>
</dbReference>
<sequence length="387" mass="43940">METNEELLDLWTLFTEGSSCINGFEASLILTNPEGAKFTYAFRFRFDATNNEAEYEALIVGLRITKQMGVKNLQANVDSYLVANRVSGSYIAKEPGMIQYLEKVKVLSSSFKKFSIKQVPRSENKKADALSKIASTIFSHLTKQVLVEELKEKSINEVKVLAIVEEEGDTWMTLIYNYLMEKTLLVEKEKARVVRHKSEREIHEGSCTMHAETRFVVAKAIRTAYYWPTMNVDARKLIRACQDCQGPGKIKFLIVAMDYFTKWIEAKAVTTITVIPAEIGMPTIRTAEVDIVQNDEALGINLELLEEMREQAAIRKAKSNAKMEKYYDYKVRNTSFKHGDLVYMSNEASHAKESGKLSPKWEGPYEVTKALGNGAYKLRDHNGKLIP</sequence>
<evidence type="ECO:0000313" key="3">
    <source>
        <dbReference type="EMBL" id="GEZ37654.1"/>
    </source>
</evidence>
<dbReference type="Pfam" id="PF17921">
    <property type="entry name" value="Integrase_H2C2"/>
    <property type="match status" value="1"/>
</dbReference>
<dbReference type="PANTHER" id="PTHR48475:SF2">
    <property type="entry name" value="RIBONUCLEASE H"/>
    <property type="match status" value="1"/>
</dbReference>
<organism evidence="3">
    <name type="scientific">Tanacetum cinerariifolium</name>
    <name type="common">Dalmatian daisy</name>
    <name type="synonym">Chrysanthemum cinerariifolium</name>
    <dbReference type="NCBI Taxonomy" id="118510"/>
    <lineage>
        <taxon>Eukaryota</taxon>
        <taxon>Viridiplantae</taxon>
        <taxon>Streptophyta</taxon>
        <taxon>Embryophyta</taxon>
        <taxon>Tracheophyta</taxon>
        <taxon>Spermatophyta</taxon>
        <taxon>Magnoliopsida</taxon>
        <taxon>eudicotyledons</taxon>
        <taxon>Gunneridae</taxon>
        <taxon>Pentapetalae</taxon>
        <taxon>asterids</taxon>
        <taxon>campanulids</taxon>
        <taxon>Asterales</taxon>
        <taxon>Asteraceae</taxon>
        <taxon>Asteroideae</taxon>
        <taxon>Anthemideae</taxon>
        <taxon>Anthemidinae</taxon>
        <taxon>Tanacetum</taxon>
    </lineage>
</organism>
<dbReference type="EMBL" id="BKCJ010271550">
    <property type="protein sequence ID" value="GEZ37654.1"/>
    <property type="molecule type" value="Genomic_DNA"/>
</dbReference>
<dbReference type="InterPro" id="IPR036397">
    <property type="entry name" value="RNaseH_sf"/>
</dbReference>
<name>A0A699I9S9_TANCI</name>
<dbReference type="PANTHER" id="PTHR48475">
    <property type="entry name" value="RIBONUCLEASE H"/>
    <property type="match status" value="1"/>
</dbReference>
<protein>
    <submittedName>
        <fullName evidence="3">Uncharacterized protein</fullName>
    </submittedName>
</protein>
<dbReference type="GO" id="GO:0003676">
    <property type="term" value="F:nucleic acid binding"/>
    <property type="evidence" value="ECO:0007669"/>
    <property type="project" value="InterPro"/>
</dbReference>
<dbReference type="AlphaFoldDB" id="A0A699I9S9"/>
<dbReference type="SUPFAM" id="SSF53098">
    <property type="entry name" value="Ribonuclease H-like"/>
    <property type="match status" value="1"/>
</dbReference>
<evidence type="ECO:0000259" key="2">
    <source>
        <dbReference type="Pfam" id="PF17921"/>
    </source>
</evidence>
<reference evidence="3" key="1">
    <citation type="journal article" date="2019" name="Sci. Rep.">
        <title>Draft genome of Tanacetum cinerariifolium, the natural source of mosquito coil.</title>
        <authorList>
            <person name="Yamashiro T."/>
            <person name="Shiraishi A."/>
            <person name="Satake H."/>
            <person name="Nakayama K."/>
        </authorList>
    </citation>
    <scope>NUCLEOTIDE SEQUENCE</scope>
</reference>
<dbReference type="CDD" id="cd09279">
    <property type="entry name" value="RNase_HI_like"/>
    <property type="match status" value="1"/>
</dbReference>
<accession>A0A699I9S9</accession>
<feature type="domain" description="RNase H type-1" evidence="1">
    <location>
        <begin position="28"/>
        <end position="132"/>
    </location>
</feature>
<dbReference type="Gene3D" id="1.10.340.70">
    <property type="match status" value="1"/>
</dbReference>